<keyword evidence="11" id="KW-1185">Reference proteome</keyword>
<keyword evidence="3" id="KW-0217">Developmental protein</keyword>
<proteinExistence type="inferred from homology"/>
<dbReference type="Proteomes" id="UP000075809">
    <property type="component" value="Unassembled WGS sequence"/>
</dbReference>
<dbReference type="InterPro" id="IPR050296">
    <property type="entry name" value="Antp_homeobox"/>
</dbReference>
<sequence>MATNSNNDPYYCPTNIPSHQTYYQQALTQESRPERHVSSSTSLLRDTLVHGKKTVTQNYAYSYTNIDGMISSYQITPNSQMISYNSYQTSPVEYPSPSEISVTECEEFLNTLQSEEQCQQQKYNKYNQNYQEHNYVQSHNYASCTPGPSTISMQHEQDKSKQQVIFNVQQGLQIDSYNRNNNNNNNIRQRNKNIRMSKHDRQRDPYSNNVVNYPWMFKRTNAHQENGTEQKRTRQTYTRTQIFELEKEFRLHKYLAKKQRTVLAQNISLTERQVKIWFQNRRMKEKKSPVTSVNRAVSTPSKLIVSESNTQMTIHENQVLNPAQQTQLQSPQQFYEGHQYYFPNQNMLRTHYLNNGHY</sequence>
<dbReference type="SUPFAM" id="SSF46689">
    <property type="entry name" value="Homeodomain-like"/>
    <property type="match status" value="1"/>
</dbReference>
<dbReference type="GO" id="GO:0000978">
    <property type="term" value="F:RNA polymerase II cis-regulatory region sequence-specific DNA binding"/>
    <property type="evidence" value="ECO:0007669"/>
    <property type="project" value="TreeGrafter"/>
</dbReference>
<dbReference type="CDD" id="cd00086">
    <property type="entry name" value="homeodomain"/>
    <property type="match status" value="1"/>
</dbReference>
<evidence type="ECO:0000256" key="4">
    <source>
        <dbReference type="ARBA" id="ARBA00023125"/>
    </source>
</evidence>
<keyword evidence="5 7" id="KW-0371">Homeobox</keyword>
<evidence type="ECO:0000256" key="1">
    <source>
        <dbReference type="ARBA" id="ARBA00004123"/>
    </source>
</evidence>
<comment type="subcellular location">
    <subcellularLocation>
        <location evidence="1 7 8">Nucleus</location>
    </subcellularLocation>
</comment>
<evidence type="ECO:0000256" key="8">
    <source>
        <dbReference type="RuleBase" id="RU000682"/>
    </source>
</evidence>
<dbReference type="GO" id="GO:0000981">
    <property type="term" value="F:DNA-binding transcription factor activity, RNA polymerase II-specific"/>
    <property type="evidence" value="ECO:0007669"/>
    <property type="project" value="InterPro"/>
</dbReference>
<dbReference type="Gene3D" id="1.10.10.60">
    <property type="entry name" value="Homeodomain-like"/>
    <property type="match status" value="1"/>
</dbReference>
<evidence type="ECO:0000256" key="7">
    <source>
        <dbReference type="PROSITE-ProRule" id="PRU00108"/>
    </source>
</evidence>
<comment type="similarity">
    <text evidence="2">Belongs to the Antp homeobox family.</text>
</comment>
<evidence type="ECO:0000259" key="9">
    <source>
        <dbReference type="PROSITE" id="PS50071"/>
    </source>
</evidence>
<dbReference type="InterPro" id="IPR009057">
    <property type="entry name" value="Homeodomain-like_sf"/>
</dbReference>
<feature type="domain" description="Homeobox" evidence="9">
    <location>
        <begin position="228"/>
        <end position="288"/>
    </location>
</feature>
<reference evidence="10 11" key="1">
    <citation type="submission" date="2015-09" db="EMBL/GenBank/DDBJ databases">
        <title>Trachymyrmex zeteki WGS genome.</title>
        <authorList>
            <person name="Nygaard S."/>
            <person name="Hu H."/>
            <person name="Boomsma J."/>
            <person name="Zhang G."/>
        </authorList>
    </citation>
    <scope>NUCLEOTIDE SEQUENCE [LARGE SCALE GENOMIC DNA]</scope>
    <source>
        <strain evidence="10">Tzet28-1</strain>
        <tissue evidence="10">Whole body</tissue>
    </source>
</reference>
<dbReference type="Pfam" id="PF00046">
    <property type="entry name" value="Homeodomain"/>
    <property type="match status" value="1"/>
</dbReference>
<dbReference type="GO" id="GO:0009952">
    <property type="term" value="P:anterior/posterior pattern specification"/>
    <property type="evidence" value="ECO:0007669"/>
    <property type="project" value="TreeGrafter"/>
</dbReference>
<evidence type="ECO:0000256" key="3">
    <source>
        <dbReference type="ARBA" id="ARBA00022473"/>
    </source>
</evidence>
<dbReference type="STRING" id="64791.A0A151X315"/>
<organism evidence="10 11">
    <name type="scientific">Mycetomoellerius zeteki</name>
    <dbReference type="NCBI Taxonomy" id="64791"/>
    <lineage>
        <taxon>Eukaryota</taxon>
        <taxon>Metazoa</taxon>
        <taxon>Ecdysozoa</taxon>
        <taxon>Arthropoda</taxon>
        <taxon>Hexapoda</taxon>
        <taxon>Insecta</taxon>
        <taxon>Pterygota</taxon>
        <taxon>Neoptera</taxon>
        <taxon>Endopterygota</taxon>
        <taxon>Hymenoptera</taxon>
        <taxon>Apocrita</taxon>
        <taxon>Aculeata</taxon>
        <taxon>Formicoidea</taxon>
        <taxon>Formicidae</taxon>
        <taxon>Myrmicinae</taxon>
        <taxon>Mycetomoellerius</taxon>
    </lineage>
</organism>
<keyword evidence="4 7" id="KW-0238">DNA-binding</keyword>
<dbReference type="InterPro" id="IPR001356">
    <property type="entry name" value="HD"/>
</dbReference>
<accession>A0A151X315</accession>
<dbReference type="KEGG" id="mzt:108723503"/>
<dbReference type="GO" id="GO:0005634">
    <property type="term" value="C:nucleus"/>
    <property type="evidence" value="ECO:0007669"/>
    <property type="project" value="UniProtKB-SubCell"/>
</dbReference>
<dbReference type="PRINTS" id="PR00024">
    <property type="entry name" value="HOMEOBOX"/>
</dbReference>
<dbReference type="SMART" id="SM00389">
    <property type="entry name" value="HOX"/>
    <property type="match status" value="1"/>
</dbReference>
<evidence type="ECO:0000256" key="2">
    <source>
        <dbReference type="ARBA" id="ARBA00009107"/>
    </source>
</evidence>
<dbReference type="PANTHER" id="PTHR45659:SF4">
    <property type="entry name" value="HOMEOBOX PROTEIN ABDOMINAL-A"/>
    <property type="match status" value="1"/>
</dbReference>
<protein>
    <submittedName>
        <fullName evidence="10">Homeobox protein lin-39</fullName>
    </submittedName>
</protein>
<dbReference type="PROSITE" id="PS50071">
    <property type="entry name" value="HOMEOBOX_2"/>
    <property type="match status" value="1"/>
</dbReference>
<dbReference type="OrthoDB" id="6159439at2759"/>
<evidence type="ECO:0000256" key="5">
    <source>
        <dbReference type="ARBA" id="ARBA00023155"/>
    </source>
</evidence>
<dbReference type="InterPro" id="IPR020479">
    <property type="entry name" value="HD_metazoa"/>
</dbReference>
<evidence type="ECO:0000313" key="11">
    <source>
        <dbReference type="Proteomes" id="UP000075809"/>
    </source>
</evidence>
<keyword evidence="6 7" id="KW-0539">Nucleus</keyword>
<dbReference type="EMBL" id="KQ982578">
    <property type="protein sequence ID" value="KYQ54598.1"/>
    <property type="molecule type" value="Genomic_DNA"/>
</dbReference>
<dbReference type="PANTHER" id="PTHR45659">
    <property type="entry name" value="HOMEOBOX PROTEIN HOX"/>
    <property type="match status" value="1"/>
</dbReference>
<name>A0A151X315_9HYME</name>
<feature type="DNA-binding region" description="Homeobox" evidence="7">
    <location>
        <begin position="230"/>
        <end position="289"/>
    </location>
</feature>
<evidence type="ECO:0000256" key="6">
    <source>
        <dbReference type="ARBA" id="ARBA00023242"/>
    </source>
</evidence>
<evidence type="ECO:0000313" key="10">
    <source>
        <dbReference type="EMBL" id="KYQ54598.1"/>
    </source>
</evidence>
<gene>
    <name evidence="10" type="ORF">ALC60_06514</name>
</gene>
<dbReference type="InterPro" id="IPR017970">
    <property type="entry name" value="Homeobox_CS"/>
</dbReference>
<dbReference type="PROSITE" id="PS00027">
    <property type="entry name" value="HOMEOBOX_1"/>
    <property type="match status" value="1"/>
</dbReference>
<dbReference type="AlphaFoldDB" id="A0A151X315"/>